<feature type="binding site" evidence="2">
    <location>
        <position position="239"/>
    </location>
    <ligand>
        <name>substrate</name>
    </ligand>
</feature>
<organism evidence="5 6">
    <name type="scientific">Pseudonocardia yuanmonensis</name>
    <dbReference type="NCBI Taxonomy" id="1095914"/>
    <lineage>
        <taxon>Bacteria</taxon>
        <taxon>Bacillati</taxon>
        <taxon>Actinomycetota</taxon>
        <taxon>Actinomycetes</taxon>
        <taxon>Pseudonocardiales</taxon>
        <taxon>Pseudonocardiaceae</taxon>
        <taxon>Pseudonocardia</taxon>
    </lineage>
</organism>
<keyword evidence="6" id="KW-1185">Reference proteome</keyword>
<dbReference type="InterPro" id="IPR008220">
    <property type="entry name" value="HAT_MetX-like"/>
</dbReference>
<evidence type="ECO:0000259" key="4">
    <source>
        <dbReference type="Pfam" id="PF00561"/>
    </source>
</evidence>
<dbReference type="Pfam" id="PF00561">
    <property type="entry name" value="Abhydrolase_1"/>
    <property type="match status" value="1"/>
</dbReference>
<feature type="binding site" evidence="2">
    <location>
        <position position="362"/>
    </location>
    <ligand>
        <name>substrate</name>
    </ligand>
</feature>
<comment type="function">
    <text evidence="2">Transfers an acetyl group from acetyl-CoA to L-homoserine, forming acetyl-L-homoserine.</text>
</comment>
<dbReference type="RefSeq" id="WP_345384253.1">
    <property type="nucleotide sequence ID" value="NZ_BAABIC010000030.1"/>
</dbReference>
<dbReference type="NCBIfam" id="TIGR01392">
    <property type="entry name" value="homoserO_Ac_trn"/>
    <property type="match status" value="1"/>
</dbReference>
<dbReference type="PANTHER" id="PTHR32268:SF11">
    <property type="entry name" value="HOMOSERINE O-ACETYLTRANSFERASE"/>
    <property type="match status" value="1"/>
</dbReference>
<feature type="active site" evidence="2">
    <location>
        <position position="332"/>
    </location>
</feature>
<dbReference type="SUPFAM" id="SSF53474">
    <property type="entry name" value="alpha/beta-Hydrolases"/>
    <property type="match status" value="1"/>
</dbReference>
<comment type="caution">
    <text evidence="5">The sequence shown here is derived from an EMBL/GenBank/DDBJ whole genome shotgun (WGS) entry which is preliminary data.</text>
</comment>
<name>A0ABP8XMZ7_9PSEU</name>
<evidence type="ECO:0000313" key="5">
    <source>
        <dbReference type="EMBL" id="GAA4710864.1"/>
    </source>
</evidence>
<sequence>MTTTDPETLLPPATGAWREGTDPGRRRFLDLPDPLPLEAGGELTGVRLAHETWGELDATGSNAVLVLHALTGDSHVTGPAGPGHPTAGWWDGLIGPGRPLDTDRFFVVAPNVVGGCQGTTGPASTAPDGRPWGSRFPLVTARDTVRAEVALADALGVGTWALVVGGSMGGMRALEWAATEPDRAARLMLLASPAAASADQIGWAAPQLAAIRADPGWLGGDYHHLPAGSGPHAGLGVARRIAHLSYRSGIELATRFGREPQTGEDPFQGGRYAVESYLDHHAAKLVHRFDAGSYVRLTELMNAHDVGRGRGGTAEALARVTARTTVVGISSDRLYPVSQQEELAAGIPDAELRVIESPYGHDGFLIESEAVGTLVEDLLAR</sequence>
<comment type="subunit">
    <text evidence="2">Homodimer.</text>
</comment>
<feature type="region of interest" description="Disordered" evidence="3">
    <location>
        <begin position="1"/>
        <end position="25"/>
    </location>
</feature>
<evidence type="ECO:0000256" key="3">
    <source>
        <dbReference type="SAM" id="MobiDB-lite"/>
    </source>
</evidence>
<dbReference type="HAMAP" id="MF_00296">
    <property type="entry name" value="MetX_acyltransf"/>
    <property type="match status" value="1"/>
</dbReference>
<comment type="subcellular location">
    <subcellularLocation>
        <location evidence="2">Cytoplasm</location>
    </subcellularLocation>
</comment>
<comment type="catalytic activity">
    <reaction evidence="2">
        <text>L-homoserine + acetyl-CoA = O-acetyl-L-homoserine + CoA</text>
        <dbReference type="Rhea" id="RHEA:13701"/>
        <dbReference type="ChEBI" id="CHEBI:57287"/>
        <dbReference type="ChEBI" id="CHEBI:57288"/>
        <dbReference type="ChEBI" id="CHEBI:57476"/>
        <dbReference type="ChEBI" id="CHEBI:57716"/>
        <dbReference type="EC" id="2.3.1.31"/>
    </reaction>
</comment>
<feature type="domain" description="AB hydrolase-1" evidence="4">
    <location>
        <begin position="62"/>
        <end position="365"/>
    </location>
</feature>
<feature type="active site" evidence="2">
    <location>
        <position position="361"/>
    </location>
</feature>
<reference evidence="6" key="1">
    <citation type="journal article" date="2019" name="Int. J. Syst. Evol. Microbiol.">
        <title>The Global Catalogue of Microorganisms (GCM) 10K type strain sequencing project: providing services to taxonomists for standard genome sequencing and annotation.</title>
        <authorList>
            <consortium name="The Broad Institute Genomics Platform"/>
            <consortium name="The Broad Institute Genome Sequencing Center for Infectious Disease"/>
            <person name="Wu L."/>
            <person name="Ma J."/>
        </authorList>
    </citation>
    <scope>NUCLEOTIDE SEQUENCE [LARGE SCALE GENOMIC DNA]</scope>
    <source>
        <strain evidence="6">JCM 18055</strain>
    </source>
</reference>
<dbReference type="EC" id="2.3.1.31" evidence="2"/>
<keyword evidence="2" id="KW-0486">Methionine biosynthesis</keyword>
<gene>
    <name evidence="2" type="primary">metXA</name>
    <name evidence="5" type="ORF">GCM10023215_61100</name>
</gene>
<evidence type="ECO:0000313" key="6">
    <source>
        <dbReference type="Proteomes" id="UP001500325"/>
    </source>
</evidence>
<dbReference type="PANTHER" id="PTHR32268">
    <property type="entry name" value="HOMOSERINE O-ACETYLTRANSFERASE"/>
    <property type="match status" value="1"/>
</dbReference>
<comment type="similarity">
    <text evidence="2">Belongs to the AB hydrolase superfamily. MetX family.</text>
</comment>
<keyword evidence="2" id="KW-0012">Acyltransferase</keyword>
<proteinExistence type="inferred from homology"/>
<dbReference type="InterPro" id="IPR000073">
    <property type="entry name" value="AB_hydrolase_1"/>
</dbReference>
<accession>A0ABP8XMZ7</accession>
<keyword evidence="1 2" id="KW-0808">Transferase</keyword>
<dbReference type="Gene3D" id="3.40.50.1820">
    <property type="entry name" value="alpha/beta hydrolase"/>
    <property type="match status" value="1"/>
</dbReference>
<dbReference type="EMBL" id="BAABIC010000030">
    <property type="protein sequence ID" value="GAA4710864.1"/>
    <property type="molecule type" value="Genomic_DNA"/>
</dbReference>
<dbReference type="NCBIfam" id="NF001209">
    <property type="entry name" value="PRK00175.1"/>
    <property type="match status" value="1"/>
</dbReference>
<dbReference type="Proteomes" id="UP001500325">
    <property type="component" value="Unassembled WGS sequence"/>
</dbReference>
<keyword evidence="2" id="KW-0028">Amino-acid biosynthesis</keyword>
<comment type="pathway">
    <text evidence="2">Amino-acid biosynthesis; L-methionine biosynthesis via de novo pathway; O-acetyl-L-homoserine from L-homoserine: step 1/1.</text>
</comment>
<evidence type="ECO:0000256" key="2">
    <source>
        <dbReference type="HAMAP-Rule" id="MF_00296"/>
    </source>
</evidence>
<dbReference type="PIRSF" id="PIRSF000443">
    <property type="entry name" value="Homoser_Ac_trans"/>
    <property type="match status" value="1"/>
</dbReference>
<evidence type="ECO:0000256" key="1">
    <source>
        <dbReference type="ARBA" id="ARBA00022679"/>
    </source>
</evidence>
<comment type="caution">
    <text evidence="2">Lacks conserved residue(s) required for the propagation of feature annotation.</text>
</comment>
<keyword evidence="2" id="KW-0963">Cytoplasm</keyword>
<dbReference type="InterPro" id="IPR029058">
    <property type="entry name" value="AB_hydrolase_fold"/>
</dbReference>
<feature type="active site" description="Nucleophile" evidence="2">
    <location>
        <position position="167"/>
    </location>
</feature>
<protein>
    <recommendedName>
        <fullName evidence="2">Homoserine O-acetyltransferase</fullName>
        <shortName evidence="2">HAT</shortName>
        <ecNumber evidence="2">2.3.1.31</ecNumber>
    </recommendedName>
    <alternativeName>
        <fullName evidence="2">Homoserine transacetylase</fullName>
        <shortName evidence="2">HTA</shortName>
    </alternativeName>
</protein>